<keyword evidence="1" id="KW-1133">Transmembrane helix</keyword>
<evidence type="ECO:0000313" key="2">
    <source>
        <dbReference type="EMBL" id="RFT06564.1"/>
    </source>
</evidence>
<feature type="transmembrane region" description="Helical" evidence="1">
    <location>
        <begin position="102"/>
        <end position="126"/>
    </location>
</feature>
<name>A0A3E2B3K8_9FIRM</name>
<proteinExistence type="predicted"/>
<keyword evidence="3" id="KW-1185">Reference proteome</keyword>
<gene>
    <name evidence="2" type="ORF">DV520_07165</name>
</gene>
<dbReference type="Proteomes" id="UP000260649">
    <property type="component" value="Unassembled WGS sequence"/>
</dbReference>
<comment type="caution">
    <text evidence="2">The sequence shown here is derived from an EMBL/GenBank/DDBJ whole genome shotgun (WGS) entry which is preliminary data.</text>
</comment>
<dbReference type="Pfam" id="PF06161">
    <property type="entry name" value="DUF975"/>
    <property type="match status" value="1"/>
</dbReference>
<evidence type="ECO:0000256" key="1">
    <source>
        <dbReference type="SAM" id="Phobius"/>
    </source>
</evidence>
<dbReference type="EMBL" id="QQRQ01000009">
    <property type="protein sequence ID" value="RFT06564.1"/>
    <property type="molecule type" value="Genomic_DNA"/>
</dbReference>
<dbReference type="InterPro" id="IPR010380">
    <property type="entry name" value="DUF975"/>
</dbReference>
<organism evidence="2 3">
    <name type="scientific">Evtepia gabavorous</name>
    <dbReference type="NCBI Taxonomy" id="2211183"/>
    <lineage>
        <taxon>Bacteria</taxon>
        <taxon>Bacillati</taxon>
        <taxon>Bacillota</taxon>
        <taxon>Clostridia</taxon>
        <taxon>Eubacteriales</taxon>
        <taxon>Evtepia</taxon>
    </lineage>
</organism>
<protein>
    <submittedName>
        <fullName evidence="2">DUF975 family protein</fullName>
    </submittedName>
</protein>
<dbReference type="AlphaFoldDB" id="A0A3E2B3K8"/>
<keyword evidence="1" id="KW-0472">Membrane</keyword>
<accession>A0A3E2B3K8</accession>
<keyword evidence="1" id="KW-0812">Transmembrane</keyword>
<evidence type="ECO:0000313" key="3">
    <source>
        <dbReference type="Proteomes" id="UP000260649"/>
    </source>
</evidence>
<feature type="transmembrane region" description="Helical" evidence="1">
    <location>
        <begin position="214"/>
        <end position="239"/>
    </location>
</feature>
<sequence length="319" mass="35857">MPRSMDSDSSGRKEKRMKQNLPTRREMKFLAKRLMMHPICMRVTLLLVCVQLAFYGLRVFCGGTLTYGLAKLSEYGDTASGIYFNAEGFSILFRMDLTQTVLAIPVTYHQILVFLLVNALFFVLLAPLRLGAMEQYWGVLRGSTQLSVFRVFQWFRQPKRLGKAVAVEFVLSILVRLAGIVATIPSLYLFYVFYTNTPSADAYTTLSSLTQMGATLLAVAAALFTFWLHSVFLPVRYCLCAHPEYSLGQTFRRGLQSAKGVRGAFFRFRLSYILWFAASQLTYGAMDLFVTPYSSLGGMVFLQEAARARQGGTQTPQAS</sequence>
<reference evidence="2 3" key="1">
    <citation type="submission" date="2018-07" db="EMBL/GenBank/DDBJ databases">
        <title>GABA Modulating Bacteria of the Human Gut Microbiota.</title>
        <authorList>
            <person name="Strandwitz P."/>
            <person name="Kim K.H."/>
            <person name="Terekhova D."/>
            <person name="Liu J.K."/>
            <person name="Sharma A."/>
            <person name="Levering J."/>
            <person name="Mcdonald D."/>
            <person name="Dietrich D."/>
            <person name="Ramadhar T.R."/>
            <person name="Lekbua A."/>
            <person name="Mroue N."/>
            <person name="Liston C."/>
            <person name="Stewart E.J."/>
            <person name="Dubin M.J."/>
            <person name="Zengler K."/>
            <person name="Knight R."/>
            <person name="Gilbert J.A."/>
            <person name="Clardy J."/>
            <person name="Lewis K."/>
        </authorList>
    </citation>
    <scope>NUCLEOTIDE SEQUENCE [LARGE SCALE GENOMIC DNA]</scope>
    <source>
        <strain evidence="2 3">KLE1738</strain>
    </source>
</reference>
<feature type="transmembrane region" description="Helical" evidence="1">
    <location>
        <begin position="165"/>
        <end position="194"/>
    </location>
</feature>